<reference evidence="1" key="1">
    <citation type="submission" date="2020-02" db="EMBL/GenBank/DDBJ databases">
        <authorList>
            <person name="Meier V. D."/>
        </authorList>
    </citation>
    <scope>NUCLEOTIDE SEQUENCE</scope>
    <source>
        <strain evidence="1">AVDCRST_MAG84</strain>
    </source>
</reference>
<organism evidence="1">
    <name type="scientific">uncultured Microcoleus sp</name>
    <dbReference type="NCBI Taxonomy" id="259945"/>
    <lineage>
        <taxon>Bacteria</taxon>
        <taxon>Bacillati</taxon>
        <taxon>Cyanobacteriota</taxon>
        <taxon>Cyanophyceae</taxon>
        <taxon>Oscillatoriophycideae</taxon>
        <taxon>Oscillatoriales</taxon>
        <taxon>Microcoleaceae</taxon>
        <taxon>Microcoleus</taxon>
        <taxon>environmental samples</taxon>
    </lineage>
</organism>
<evidence type="ECO:0000313" key="1">
    <source>
        <dbReference type="EMBL" id="CAA9306778.1"/>
    </source>
</evidence>
<dbReference type="EMBL" id="CADCTZ010000070">
    <property type="protein sequence ID" value="CAA9306778.1"/>
    <property type="molecule type" value="Genomic_DNA"/>
</dbReference>
<gene>
    <name evidence="1" type="ORF">AVDCRST_MAG84-496</name>
</gene>
<dbReference type="AlphaFoldDB" id="A0A6J4KIT1"/>
<name>A0A6J4KIT1_9CYAN</name>
<sequence length="44" mass="5010">MPDINWHPNRLNNLVAKYTLVIQPVSRVPPTVQLSQLNYLGPIV</sequence>
<proteinExistence type="predicted"/>
<protein>
    <submittedName>
        <fullName evidence="1">Uncharacterized protein</fullName>
    </submittedName>
</protein>
<accession>A0A6J4KIT1</accession>